<dbReference type="RefSeq" id="WP_133684276.1">
    <property type="nucleotide sequence ID" value="NZ_SNZP01000023.1"/>
</dbReference>
<dbReference type="InterPro" id="IPR031939">
    <property type="entry name" value="Adhesin_E-like"/>
</dbReference>
<dbReference type="Pfam" id="PF16747">
    <property type="entry name" value="Adhesin_E"/>
    <property type="match status" value="1"/>
</dbReference>
<name>A0A4R7AWX5_9NEIS</name>
<sequence>MRNPILALALTAGLLAGCATQPVSPMRPGKLPASEVTMPSADWENIGVSPNGNILHEIDKMSIQRQGTQVTYRERKTIFDIRKEDFMNTPRHKVSINTWQIDCQANTYRLVGMNLFDETGRQVASFTYNDNQIKPTPVVPNSASFQQMLFVCQNASAG</sequence>
<accession>A0A4R7AWX5</accession>
<dbReference type="EMBL" id="SNZP01000023">
    <property type="protein sequence ID" value="TDR70556.1"/>
    <property type="molecule type" value="Genomic_DNA"/>
</dbReference>
<gene>
    <name evidence="2" type="ORF">DFP86_12320</name>
</gene>
<dbReference type="OrthoDB" id="8602093at2"/>
<comment type="caution">
    <text evidence="2">The sequence shown here is derived from an EMBL/GenBank/DDBJ whole genome shotgun (WGS) entry which is preliminary data.</text>
</comment>
<dbReference type="AlphaFoldDB" id="A0A4R7AWX5"/>
<evidence type="ECO:0000313" key="3">
    <source>
        <dbReference type="Proteomes" id="UP000295611"/>
    </source>
</evidence>
<organism evidence="2 3">
    <name type="scientific">Paludibacterium purpuratum</name>
    <dbReference type="NCBI Taxonomy" id="1144873"/>
    <lineage>
        <taxon>Bacteria</taxon>
        <taxon>Pseudomonadati</taxon>
        <taxon>Pseudomonadota</taxon>
        <taxon>Betaproteobacteria</taxon>
        <taxon>Neisseriales</taxon>
        <taxon>Chromobacteriaceae</taxon>
        <taxon>Paludibacterium</taxon>
    </lineage>
</organism>
<feature type="domain" description="Surface-adhesin protein E-like" evidence="1">
    <location>
        <begin position="43"/>
        <end position="153"/>
    </location>
</feature>
<reference evidence="2 3" key="1">
    <citation type="submission" date="2019-03" db="EMBL/GenBank/DDBJ databases">
        <title>Genomic Encyclopedia of Type Strains, Phase III (KMG-III): the genomes of soil and plant-associated and newly described type strains.</title>
        <authorList>
            <person name="Whitman W."/>
        </authorList>
    </citation>
    <scope>NUCLEOTIDE SEQUENCE [LARGE SCALE GENOMIC DNA]</scope>
    <source>
        <strain evidence="2 3">CECT 8976</strain>
    </source>
</reference>
<proteinExistence type="predicted"/>
<evidence type="ECO:0000313" key="2">
    <source>
        <dbReference type="EMBL" id="TDR70556.1"/>
    </source>
</evidence>
<dbReference type="Proteomes" id="UP000295611">
    <property type="component" value="Unassembled WGS sequence"/>
</dbReference>
<keyword evidence="3" id="KW-1185">Reference proteome</keyword>
<evidence type="ECO:0000259" key="1">
    <source>
        <dbReference type="Pfam" id="PF16747"/>
    </source>
</evidence>
<protein>
    <recommendedName>
        <fullName evidence="1">Surface-adhesin protein E-like domain-containing protein</fullName>
    </recommendedName>
</protein>
<dbReference type="PROSITE" id="PS51257">
    <property type="entry name" value="PROKAR_LIPOPROTEIN"/>
    <property type="match status" value="1"/>
</dbReference>